<feature type="chain" id="PRO_5013166682" evidence="12">
    <location>
        <begin position="17"/>
        <end position="712"/>
    </location>
</feature>
<comment type="subcellular location">
    <subcellularLocation>
        <location evidence="1">Cell membrane</location>
        <topology evidence="1">Lipid-anchor</topology>
        <topology evidence="1">GPI-anchor</topology>
    </subcellularLocation>
</comment>
<accession>A0A226D1W4</accession>
<keyword evidence="17" id="KW-1185">Reference proteome</keyword>
<dbReference type="PANTHER" id="PTHR11533:SF294">
    <property type="entry name" value="THYROTROPIN-RELEASING HORMONE-DEGRADING ECTOENZYME"/>
    <property type="match status" value="1"/>
</dbReference>
<evidence type="ECO:0000256" key="9">
    <source>
        <dbReference type="PIRSR" id="PIRSR634016-1"/>
    </source>
</evidence>
<evidence type="ECO:0000256" key="7">
    <source>
        <dbReference type="ARBA" id="ARBA00022833"/>
    </source>
</evidence>
<comment type="similarity">
    <text evidence="2">Belongs to the peptidase M1 family.</text>
</comment>
<feature type="signal peptide" evidence="12">
    <location>
        <begin position="1"/>
        <end position="16"/>
    </location>
</feature>
<dbReference type="Gene3D" id="2.60.40.1730">
    <property type="entry name" value="tricorn interacting facor f3 domain"/>
    <property type="match status" value="1"/>
</dbReference>
<dbReference type="InterPro" id="IPR042097">
    <property type="entry name" value="Aminopeptidase_N-like_N_sf"/>
</dbReference>
<feature type="active site" description="Proton acceptor" evidence="9">
    <location>
        <position position="374"/>
    </location>
</feature>
<keyword evidence="7 10" id="KW-0862">Zinc</keyword>
<dbReference type="GO" id="GO:0005737">
    <property type="term" value="C:cytoplasm"/>
    <property type="evidence" value="ECO:0007669"/>
    <property type="project" value="TreeGrafter"/>
</dbReference>
<dbReference type="Pfam" id="PF01433">
    <property type="entry name" value="Peptidase_M1"/>
    <property type="match status" value="1"/>
</dbReference>
<dbReference type="GO" id="GO:0005615">
    <property type="term" value="C:extracellular space"/>
    <property type="evidence" value="ECO:0007669"/>
    <property type="project" value="TreeGrafter"/>
</dbReference>
<evidence type="ECO:0000256" key="11">
    <source>
        <dbReference type="PIRSR" id="PIRSR634016-4"/>
    </source>
</evidence>
<evidence type="ECO:0000256" key="6">
    <source>
        <dbReference type="ARBA" id="ARBA00022801"/>
    </source>
</evidence>
<dbReference type="EMBL" id="LNIX01000041">
    <property type="protein sequence ID" value="OXA39060.1"/>
    <property type="molecule type" value="Genomic_DNA"/>
</dbReference>
<dbReference type="AlphaFoldDB" id="A0A226D1W4"/>
<evidence type="ECO:0000313" key="16">
    <source>
        <dbReference type="EMBL" id="OXA39060.1"/>
    </source>
</evidence>
<dbReference type="InterPro" id="IPR014782">
    <property type="entry name" value="Peptidase_M1_dom"/>
</dbReference>
<dbReference type="GO" id="GO:0042277">
    <property type="term" value="F:peptide binding"/>
    <property type="evidence" value="ECO:0007669"/>
    <property type="project" value="TreeGrafter"/>
</dbReference>
<dbReference type="InterPro" id="IPR024571">
    <property type="entry name" value="ERAP1-like_C_dom"/>
</dbReference>
<organism evidence="16 17">
    <name type="scientific">Folsomia candida</name>
    <name type="common">Springtail</name>
    <dbReference type="NCBI Taxonomy" id="158441"/>
    <lineage>
        <taxon>Eukaryota</taxon>
        <taxon>Metazoa</taxon>
        <taxon>Ecdysozoa</taxon>
        <taxon>Arthropoda</taxon>
        <taxon>Hexapoda</taxon>
        <taxon>Collembola</taxon>
        <taxon>Entomobryomorpha</taxon>
        <taxon>Isotomoidea</taxon>
        <taxon>Isotomidae</taxon>
        <taxon>Proisotominae</taxon>
        <taxon>Folsomia</taxon>
    </lineage>
</organism>
<protein>
    <submittedName>
        <fullName evidence="16">Aminopeptidase N</fullName>
    </submittedName>
</protein>
<dbReference type="FunFam" id="1.10.390.10:FF:000006">
    <property type="entry name" value="Puromycin-sensitive aminopeptidase"/>
    <property type="match status" value="1"/>
</dbReference>
<evidence type="ECO:0000256" key="8">
    <source>
        <dbReference type="ARBA" id="ARBA00023049"/>
    </source>
</evidence>
<evidence type="ECO:0000256" key="5">
    <source>
        <dbReference type="ARBA" id="ARBA00022723"/>
    </source>
</evidence>
<dbReference type="PRINTS" id="PR00756">
    <property type="entry name" value="ALADIPTASE"/>
</dbReference>
<gene>
    <name evidence="16" type="ORF">Fcan01_26179</name>
</gene>
<evidence type="ECO:0000256" key="10">
    <source>
        <dbReference type="PIRSR" id="PIRSR634016-3"/>
    </source>
</evidence>
<dbReference type="InterPro" id="IPR050344">
    <property type="entry name" value="Peptidase_M1_aminopeptidases"/>
</dbReference>
<feature type="binding site" evidence="10">
    <location>
        <position position="377"/>
    </location>
    <ligand>
        <name>Zn(2+)</name>
        <dbReference type="ChEBI" id="CHEBI:29105"/>
        <note>catalytic</note>
    </ligand>
</feature>
<reference evidence="16 17" key="1">
    <citation type="submission" date="2015-12" db="EMBL/GenBank/DDBJ databases">
        <title>The genome of Folsomia candida.</title>
        <authorList>
            <person name="Faddeeva A."/>
            <person name="Derks M.F."/>
            <person name="Anvar Y."/>
            <person name="Smit S."/>
            <person name="Van Straalen N."/>
            <person name="Roelofs D."/>
        </authorList>
    </citation>
    <scope>NUCLEOTIDE SEQUENCE [LARGE SCALE GENOMIC DNA]</scope>
    <source>
        <strain evidence="16 17">VU population</strain>
        <tissue evidence="16">Whole body</tissue>
    </source>
</reference>
<evidence type="ECO:0000256" key="4">
    <source>
        <dbReference type="ARBA" id="ARBA00022670"/>
    </source>
</evidence>
<keyword evidence="5 10" id="KW-0479">Metal-binding</keyword>
<feature type="site" description="Transition state stabilizer" evidence="11">
    <location>
        <position position="459"/>
    </location>
</feature>
<dbReference type="Gene3D" id="2.60.40.1910">
    <property type="match status" value="1"/>
</dbReference>
<evidence type="ECO:0000259" key="14">
    <source>
        <dbReference type="Pfam" id="PF11838"/>
    </source>
</evidence>
<keyword evidence="6" id="KW-0378">Hydrolase</keyword>
<dbReference type="PANTHER" id="PTHR11533">
    <property type="entry name" value="PROTEASE M1 ZINC METALLOPROTEASE"/>
    <property type="match status" value="1"/>
</dbReference>
<evidence type="ECO:0000259" key="15">
    <source>
        <dbReference type="Pfam" id="PF17900"/>
    </source>
</evidence>
<dbReference type="STRING" id="158441.A0A226D1W4"/>
<keyword evidence="3 16" id="KW-0031">Aminopeptidase</keyword>
<keyword evidence="8" id="KW-0482">Metalloprotease</keyword>
<name>A0A226D1W4_FOLCA</name>
<evidence type="ECO:0000313" key="17">
    <source>
        <dbReference type="Proteomes" id="UP000198287"/>
    </source>
</evidence>
<dbReference type="InterPro" id="IPR045357">
    <property type="entry name" value="Aminopeptidase_N-like_N"/>
</dbReference>
<dbReference type="Pfam" id="PF11838">
    <property type="entry name" value="ERAP1_C"/>
    <property type="match status" value="1"/>
</dbReference>
<evidence type="ECO:0000256" key="3">
    <source>
        <dbReference type="ARBA" id="ARBA00022438"/>
    </source>
</evidence>
<dbReference type="Gene3D" id="1.25.50.20">
    <property type="match status" value="1"/>
</dbReference>
<dbReference type="OrthoDB" id="10031169at2759"/>
<feature type="binding site" evidence="10">
    <location>
        <position position="373"/>
    </location>
    <ligand>
        <name>Zn(2+)</name>
        <dbReference type="ChEBI" id="CHEBI:29105"/>
        <note>catalytic</note>
    </ligand>
</feature>
<keyword evidence="4" id="KW-0645">Protease</keyword>
<feature type="binding site" evidence="10">
    <location>
        <position position="396"/>
    </location>
    <ligand>
        <name>Zn(2+)</name>
        <dbReference type="ChEBI" id="CHEBI:29105"/>
        <note>catalytic</note>
    </ligand>
</feature>
<dbReference type="GO" id="GO:0043171">
    <property type="term" value="P:peptide catabolic process"/>
    <property type="evidence" value="ECO:0007669"/>
    <property type="project" value="TreeGrafter"/>
</dbReference>
<keyword evidence="12" id="KW-0732">Signal</keyword>
<dbReference type="Pfam" id="PF17900">
    <property type="entry name" value="Peptidase_M1_N"/>
    <property type="match status" value="1"/>
</dbReference>
<dbReference type="GO" id="GO:0005886">
    <property type="term" value="C:plasma membrane"/>
    <property type="evidence" value="ECO:0007669"/>
    <property type="project" value="UniProtKB-SubCell"/>
</dbReference>
<evidence type="ECO:0000256" key="2">
    <source>
        <dbReference type="ARBA" id="ARBA00010136"/>
    </source>
</evidence>
<dbReference type="CDD" id="cd09601">
    <property type="entry name" value="M1_APN-Q_like"/>
    <property type="match status" value="1"/>
</dbReference>
<dbReference type="Gene3D" id="1.10.390.10">
    <property type="entry name" value="Neutral Protease Domain 2"/>
    <property type="match status" value="1"/>
</dbReference>
<comment type="caution">
    <text evidence="16">The sequence shown here is derived from an EMBL/GenBank/DDBJ whole genome shotgun (WGS) entry which is preliminary data.</text>
</comment>
<evidence type="ECO:0000259" key="13">
    <source>
        <dbReference type="Pfam" id="PF01433"/>
    </source>
</evidence>
<feature type="domain" description="Aminopeptidase N-like N-terminal" evidence="15">
    <location>
        <begin position="55"/>
        <end position="264"/>
    </location>
</feature>
<dbReference type="SUPFAM" id="SSF55486">
    <property type="entry name" value="Metalloproteases ('zincins'), catalytic domain"/>
    <property type="match status" value="1"/>
</dbReference>
<sequence>METFVITLILAGISYAHPPLQFEPVKWRSENLSVLPVPNSEIIEPLCQLNDTWIPSSYHVQIRVILDNAISGEQPFTARSLVEISFRVAQPINHITLHANLLTELTFTLTTDAGVVIPLGQPYFDPNLETHFLHIPLQRGNLEVGVVYRLEAASLATVFRDGRTSGLYLSRYFTESGEIKLSAATQMEAFHLRQLFPCFDEPALKAVFTLELFYEENYKALANGEEIGAPVDDNSLYLIPSPEPGLNGWVRSKFMSTVSMPTYLFAFTIAEFDFIEADAGLFHKQVRVWSTPDHIRNGYGNYSVNITAKLLDFFDDFFNTTYPMTKMDSAAITDKSSAMENYGLILYRTDLLMYSPRLSTEAYKNAIASIVSHEVAHQNFGNLVTCEWWSEIWLNEGFATYLSYIGVDEVAPEFRHGEWQINDAMQPALAYDAGPSTHPLRNDAITPAEIDRYFSTITYEKGSSINRMIEGFLTKETFQKGLILYLDARKFMSAVQEDLFFYLQQAAVEDRRDLTFPPGADVKRILDTWTLQVGHPLVRVSDTMNGAVLISQERYSNLPGSPDLWYVPITVAKQDSPPLDNHIPSFWLSNNQTNTTYEHETGKWIVLNIDATGFYRVLYDAHFTSLILQQLKLNASKIPALSRSQLLDDYFHLAYKGYVHLETALDLTTYLSQEDHFTVLEVVFNQFRKLYNFIEMEDKHVDRRQTFENEQD</sequence>
<dbReference type="GO" id="GO:0006508">
    <property type="term" value="P:proteolysis"/>
    <property type="evidence" value="ECO:0007669"/>
    <property type="project" value="UniProtKB-KW"/>
</dbReference>
<dbReference type="Proteomes" id="UP000198287">
    <property type="component" value="Unassembled WGS sequence"/>
</dbReference>
<feature type="domain" description="Peptidase M1 membrane alanine aminopeptidase" evidence="13">
    <location>
        <begin position="302"/>
        <end position="529"/>
    </location>
</feature>
<dbReference type="InterPro" id="IPR027268">
    <property type="entry name" value="Peptidase_M4/M1_CTD_sf"/>
</dbReference>
<proteinExistence type="inferred from homology"/>
<dbReference type="GO" id="GO:0070006">
    <property type="term" value="F:metalloaminopeptidase activity"/>
    <property type="evidence" value="ECO:0007669"/>
    <property type="project" value="TreeGrafter"/>
</dbReference>
<feature type="domain" description="ERAP1-like C-terminal" evidence="14">
    <location>
        <begin position="604"/>
        <end position="707"/>
    </location>
</feature>
<dbReference type="InterPro" id="IPR034016">
    <property type="entry name" value="M1_APN-typ"/>
</dbReference>
<dbReference type="InterPro" id="IPR001930">
    <property type="entry name" value="Peptidase_M1"/>
</dbReference>
<evidence type="ECO:0000256" key="12">
    <source>
        <dbReference type="SAM" id="SignalP"/>
    </source>
</evidence>
<dbReference type="SUPFAM" id="SSF63737">
    <property type="entry name" value="Leukotriene A4 hydrolase N-terminal domain"/>
    <property type="match status" value="1"/>
</dbReference>
<evidence type="ECO:0000256" key="1">
    <source>
        <dbReference type="ARBA" id="ARBA00004609"/>
    </source>
</evidence>
<comment type="cofactor">
    <cofactor evidence="10">
        <name>Zn(2+)</name>
        <dbReference type="ChEBI" id="CHEBI:29105"/>
    </cofactor>
    <text evidence="10">Binds 1 zinc ion per subunit.</text>
</comment>
<dbReference type="GO" id="GO:0008270">
    <property type="term" value="F:zinc ion binding"/>
    <property type="evidence" value="ECO:0007669"/>
    <property type="project" value="InterPro"/>
</dbReference>